<dbReference type="STRING" id="887062.HGR_09800"/>
<gene>
    <name evidence="4" type="ORF">HGR_09800</name>
</gene>
<dbReference type="AlphaFoldDB" id="F3KU28"/>
<feature type="domain" description="LysR substrate-binding" evidence="3">
    <location>
        <begin position="4"/>
        <end position="83"/>
    </location>
</feature>
<dbReference type="PANTHER" id="PTHR30537">
    <property type="entry name" value="HTH-TYPE TRANSCRIPTIONAL REGULATOR"/>
    <property type="match status" value="1"/>
</dbReference>
<dbReference type="PANTHER" id="PTHR30537:SF35">
    <property type="entry name" value="TRANSCRIPTIONAL REGULATORY PROTEIN"/>
    <property type="match status" value="1"/>
</dbReference>
<dbReference type="GO" id="GO:0006351">
    <property type="term" value="P:DNA-templated transcription"/>
    <property type="evidence" value="ECO:0007669"/>
    <property type="project" value="TreeGrafter"/>
</dbReference>
<dbReference type="InterPro" id="IPR058163">
    <property type="entry name" value="LysR-type_TF_proteobact-type"/>
</dbReference>
<dbReference type="eggNOG" id="COG0583">
    <property type="taxonomic scope" value="Bacteria"/>
</dbReference>
<reference evidence="4 5" key="1">
    <citation type="journal article" date="2011" name="EMBO J.">
        <title>Structural diversity of bacterial flagellar motors.</title>
        <authorList>
            <person name="Chen S."/>
            <person name="Beeby M."/>
            <person name="Murphy G.E."/>
            <person name="Leadbetter J.R."/>
            <person name="Hendrixson D.R."/>
            <person name="Briegel A."/>
            <person name="Li Z."/>
            <person name="Shi J."/>
            <person name="Tocheva E.I."/>
            <person name="Muller A."/>
            <person name="Dobro M.J."/>
            <person name="Jensen G.J."/>
        </authorList>
    </citation>
    <scope>NUCLEOTIDE SEQUENCE [LARGE SCALE GENOMIC DNA]</scope>
    <source>
        <strain evidence="4 5">ATCC 19624</strain>
    </source>
</reference>
<evidence type="ECO:0000313" key="4">
    <source>
        <dbReference type="EMBL" id="EGI76711.1"/>
    </source>
</evidence>
<dbReference type="InterPro" id="IPR005119">
    <property type="entry name" value="LysR_subst-bd"/>
</dbReference>
<feature type="compositionally biased region" description="Basic and acidic residues" evidence="2">
    <location>
        <begin position="103"/>
        <end position="114"/>
    </location>
</feature>
<name>F3KU28_9BURK</name>
<dbReference type="GO" id="GO:0043565">
    <property type="term" value="F:sequence-specific DNA binding"/>
    <property type="evidence" value="ECO:0007669"/>
    <property type="project" value="TreeGrafter"/>
</dbReference>
<dbReference type="Gene3D" id="3.40.190.290">
    <property type="match status" value="1"/>
</dbReference>
<keyword evidence="5" id="KW-1185">Reference proteome</keyword>
<dbReference type="SUPFAM" id="SSF53850">
    <property type="entry name" value="Periplasmic binding protein-like II"/>
    <property type="match status" value="1"/>
</dbReference>
<protein>
    <submittedName>
        <fullName evidence="4">LysR family transcriptional regulator</fullName>
    </submittedName>
</protein>
<proteinExistence type="inferred from homology"/>
<evidence type="ECO:0000259" key="3">
    <source>
        <dbReference type="Pfam" id="PF03466"/>
    </source>
</evidence>
<dbReference type="EMBL" id="AEGR01000059">
    <property type="protein sequence ID" value="EGI76711.1"/>
    <property type="molecule type" value="Genomic_DNA"/>
</dbReference>
<dbReference type="Pfam" id="PF03466">
    <property type="entry name" value="LysR_substrate"/>
    <property type="match status" value="1"/>
</dbReference>
<sequence length="120" mass="12950">MEATVDVSFTTNETAILRRALLSGGGIGILPTYYFSEGLRRGELVPLLRDYPLETLGIHAVFLSRQHQPLALRLLVDFLAEKFGGGGTGVGSGPQGLPFGALRKSEQARMESARKRALGH</sequence>
<evidence type="ECO:0000256" key="1">
    <source>
        <dbReference type="ARBA" id="ARBA00009437"/>
    </source>
</evidence>
<organism evidence="4 5">
    <name type="scientific">Hylemonella gracilis ATCC 19624</name>
    <dbReference type="NCBI Taxonomy" id="887062"/>
    <lineage>
        <taxon>Bacteria</taxon>
        <taxon>Pseudomonadati</taxon>
        <taxon>Pseudomonadota</taxon>
        <taxon>Betaproteobacteria</taxon>
        <taxon>Burkholderiales</taxon>
        <taxon>Comamonadaceae</taxon>
        <taxon>Hylemonella</taxon>
    </lineage>
</organism>
<comment type="caution">
    <text evidence="4">The sequence shown here is derived from an EMBL/GenBank/DDBJ whole genome shotgun (WGS) entry which is preliminary data.</text>
</comment>
<comment type="similarity">
    <text evidence="1">Belongs to the LysR transcriptional regulatory family.</text>
</comment>
<evidence type="ECO:0000313" key="5">
    <source>
        <dbReference type="Proteomes" id="UP000016368"/>
    </source>
</evidence>
<feature type="region of interest" description="Disordered" evidence="2">
    <location>
        <begin position="87"/>
        <end position="120"/>
    </location>
</feature>
<evidence type="ECO:0000256" key="2">
    <source>
        <dbReference type="SAM" id="MobiDB-lite"/>
    </source>
</evidence>
<dbReference type="GO" id="GO:0003700">
    <property type="term" value="F:DNA-binding transcription factor activity"/>
    <property type="evidence" value="ECO:0007669"/>
    <property type="project" value="TreeGrafter"/>
</dbReference>
<dbReference type="RefSeq" id="WP_006298026.1">
    <property type="nucleotide sequence ID" value="NZ_AEGR01000059.1"/>
</dbReference>
<dbReference type="Proteomes" id="UP000016368">
    <property type="component" value="Unassembled WGS sequence"/>
</dbReference>
<accession>F3KU28</accession>